<dbReference type="Pfam" id="PF13602">
    <property type="entry name" value="ADH_zinc_N_2"/>
    <property type="match status" value="1"/>
</dbReference>
<dbReference type="Pfam" id="PF08240">
    <property type="entry name" value="ADH_N"/>
    <property type="match status" value="1"/>
</dbReference>
<protein>
    <submittedName>
        <fullName evidence="2">NAD(P)-dependent alcohol dehydrogenase</fullName>
    </submittedName>
</protein>
<organism evidence="2 3">
    <name type="scientific">Maribacter flavus</name>
    <dbReference type="NCBI Taxonomy" id="1658664"/>
    <lineage>
        <taxon>Bacteria</taxon>
        <taxon>Pseudomonadati</taxon>
        <taxon>Bacteroidota</taxon>
        <taxon>Flavobacteriia</taxon>
        <taxon>Flavobacteriales</taxon>
        <taxon>Flavobacteriaceae</taxon>
        <taxon>Maribacter</taxon>
    </lineage>
</organism>
<reference evidence="2 3" key="1">
    <citation type="submission" date="2024-01" db="EMBL/GenBank/DDBJ databases">
        <title>Maribacter spp. originated from different algae showed divergent polysaccharides utilization ability.</title>
        <authorList>
            <person name="Wang H."/>
            <person name="Wu Y."/>
        </authorList>
    </citation>
    <scope>NUCLEOTIDE SEQUENCE [LARGE SCALE GENOMIC DNA]</scope>
    <source>
        <strain evidence="2 3">KPT27_14</strain>
    </source>
</reference>
<dbReference type="CDD" id="cd08267">
    <property type="entry name" value="MDR1"/>
    <property type="match status" value="1"/>
</dbReference>
<feature type="domain" description="Enoyl reductase (ER)" evidence="1">
    <location>
        <begin position="11"/>
        <end position="303"/>
    </location>
</feature>
<dbReference type="InterPro" id="IPR050700">
    <property type="entry name" value="YIM1/Zinc_Alcohol_DH_Fams"/>
</dbReference>
<dbReference type="InterPro" id="IPR020843">
    <property type="entry name" value="ER"/>
</dbReference>
<dbReference type="Proteomes" id="UP001343698">
    <property type="component" value="Unassembled WGS sequence"/>
</dbReference>
<sequence length="312" mass="33815">MMKAIICPKYGPPEVLKISTLAKPIPKKNEVLVKIMATTVNSADVRIRGLKVDGLMKLVMRLVLGFNKPRKPILGTVFSGIIEHIGTNVSDFKVGDNVFGMTGLMFGTNAEYIAISEKDNITLAPMNATHEESAAIVFGGQSAIYFLEKGGIAKKPNVKVLIYGATGSVGAAAVQIAKSHNAHITAVCSTRGSKLMERLGITNVLFYDQGQFEEHRSKYDIVLDAVGKASKKQCKSLLKEDGVFKTVEGLEVASESKRQLEILRELFENGCYDATIDKVFPMDQVVAAHHYVDQGGKKGNVVLTIGTNDTNP</sequence>
<dbReference type="SUPFAM" id="SSF51735">
    <property type="entry name" value="NAD(P)-binding Rossmann-fold domains"/>
    <property type="match status" value="1"/>
</dbReference>
<comment type="caution">
    <text evidence="2">The sequence shown here is derived from an EMBL/GenBank/DDBJ whole genome shotgun (WGS) entry which is preliminary data.</text>
</comment>
<dbReference type="EMBL" id="JAZDDF010000001">
    <property type="protein sequence ID" value="MEE1972031.1"/>
    <property type="molecule type" value="Genomic_DNA"/>
</dbReference>
<keyword evidence="3" id="KW-1185">Reference proteome</keyword>
<dbReference type="PANTHER" id="PTHR11695:SF648">
    <property type="entry name" value="ZINC-BINDING OXIDOREDUCTASE"/>
    <property type="match status" value="1"/>
</dbReference>
<accession>A0ABU7IHC8</accession>
<dbReference type="InterPro" id="IPR013154">
    <property type="entry name" value="ADH-like_N"/>
</dbReference>
<dbReference type="Gene3D" id="3.90.180.10">
    <property type="entry name" value="Medium-chain alcohol dehydrogenases, catalytic domain"/>
    <property type="match status" value="1"/>
</dbReference>
<dbReference type="SUPFAM" id="SSF50129">
    <property type="entry name" value="GroES-like"/>
    <property type="match status" value="1"/>
</dbReference>
<dbReference type="RefSeq" id="WP_272636634.1">
    <property type="nucleotide sequence ID" value="NZ_JAZDDF010000001.1"/>
</dbReference>
<evidence type="ECO:0000313" key="3">
    <source>
        <dbReference type="Proteomes" id="UP001343698"/>
    </source>
</evidence>
<dbReference type="InterPro" id="IPR011032">
    <property type="entry name" value="GroES-like_sf"/>
</dbReference>
<dbReference type="InterPro" id="IPR036291">
    <property type="entry name" value="NAD(P)-bd_dom_sf"/>
</dbReference>
<dbReference type="SMART" id="SM00829">
    <property type="entry name" value="PKS_ER"/>
    <property type="match status" value="1"/>
</dbReference>
<proteinExistence type="predicted"/>
<evidence type="ECO:0000313" key="2">
    <source>
        <dbReference type="EMBL" id="MEE1972031.1"/>
    </source>
</evidence>
<name>A0ABU7IHC8_9FLAO</name>
<gene>
    <name evidence="2" type="ORF">V1H85_06215</name>
</gene>
<dbReference type="PANTHER" id="PTHR11695">
    <property type="entry name" value="ALCOHOL DEHYDROGENASE RELATED"/>
    <property type="match status" value="1"/>
</dbReference>
<dbReference type="Gene3D" id="3.40.50.720">
    <property type="entry name" value="NAD(P)-binding Rossmann-like Domain"/>
    <property type="match status" value="1"/>
</dbReference>
<evidence type="ECO:0000259" key="1">
    <source>
        <dbReference type="SMART" id="SM00829"/>
    </source>
</evidence>